<proteinExistence type="predicted"/>
<reference evidence="2 3" key="1">
    <citation type="journal article" date="2021" name="bioRxiv">
        <title>The Gossypium anomalum genome as a resource for cotton improvement and evolutionary analysis of hybrid incompatibility.</title>
        <authorList>
            <person name="Grover C.E."/>
            <person name="Yuan D."/>
            <person name="Arick M.A."/>
            <person name="Miller E.R."/>
            <person name="Hu G."/>
            <person name="Peterson D.G."/>
            <person name="Wendel J.F."/>
            <person name="Udall J.A."/>
        </authorList>
    </citation>
    <scope>NUCLEOTIDE SEQUENCE [LARGE SCALE GENOMIC DNA]</scope>
    <source>
        <strain evidence="2">JFW-Udall</strain>
        <tissue evidence="2">Leaf</tissue>
    </source>
</reference>
<feature type="signal peptide" evidence="1">
    <location>
        <begin position="1"/>
        <end position="20"/>
    </location>
</feature>
<organism evidence="2 3">
    <name type="scientific">Gossypium anomalum</name>
    <dbReference type="NCBI Taxonomy" id="47600"/>
    <lineage>
        <taxon>Eukaryota</taxon>
        <taxon>Viridiplantae</taxon>
        <taxon>Streptophyta</taxon>
        <taxon>Embryophyta</taxon>
        <taxon>Tracheophyta</taxon>
        <taxon>Spermatophyta</taxon>
        <taxon>Magnoliopsida</taxon>
        <taxon>eudicotyledons</taxon>
        <taxon>Gunneridae</taxon>
        <taxon>Pentapetalae</taxon>
        <taxon>rosids</taxon>
        <taxon>malvids</taxon>
        <taxon>Malvales</taxon>
        <taxon>Malvaceae</taxon>
        <taxon>Malvoideae</taxon>
        <taxon>Gossypium</taxon>
    </lineage>
</organism>
<name>A0A8J5XN89_9ROSI</name>
<evidence type="ECO:0000256" key="1">
    <source>
        <dbReference type="SAM" id="SignalP"/>
    </source>
</evidence>
<dbReference type="Proteomes" id="UP000701853">
    <property type="component" value="Chromosome 13"/>
</dbReference>
<dbReference type="AlphaFoldDB" id="A0A8J5XN89"/>
<protein>
    <submittedName>
        <fullName evidence="2">Uncharacterized protein</fullName>
    </submittedName>
</protein>
<evidence type="ECO:0000313" key="3">
    <source>
        <dbReference type="Proteomes" id="UP000701853"/>
    </source>
</evidence>
<sequence length="59" mass="6788">MAGLVIPWMLSLKTLRCLLAPPFPRPLPPFPLPDISRESFLFSGKIDFFKVECENWIVL</sequence>
<accession>A0A8J5XN89</accession>
<dbReference type="EMBL" id="JAHUZN010000013">
    <property type="protein sequence ID" value="KAG8471483.1"/>
    <property type="molecule type" value="Genomic_DNA"/>
</dbReference>
<keyword evidence="1" id="KW-0732">Signal</keyword>
<keyword evidence="3" id="KW-1185">Reference proteome</keyword>
<evidence type="ECO:0000313" key="2">
    <source>
        <dbReference type="EMBL" id="KAG8471483.1"/>
    </source>
</evidence>
<gene>
    <name evidence="2" type="ORF">CXB51_036533</name>
</gene>
<comment type="caution">
    <text evidence="2">The sequence shown here is derived from an EMBL/GenBank/DDBJ whole genome shotgun (WGS) entry which is preliminary data.</text>
</comment>
<feature type="chain" id="PRO_5035145161" evidence="1">
    <location>
        <begin position="21"/>
        <end position="59"/>
    </location>
</feature>